<proteinExistence type="predicted"/>
<feature type="region of interest" description="Disordered" evidence="1">
    <location>
        <begin position="1"/>
        <end position="25"/>
    </location>
</feature>
<protein>
    <submittedName>
        <fullName evidence="2">Uncharacterized protein</fullName>
    </submittedName>
</protein>
<accession>A0A9P9I6Z3</accession>
<evidence type="ECO:0000313" key="2">
    <source>
        <dbReference type="EMBL" id="KAH7110178.1"/>
    </source>
</evidence>
<reference evidence="2" key="1">
    <citation type="journal article" date="2021" name="Nat. Commun.">
        <title>Genetic determinants of endophytism in the Arabidopsis root mycobiome.</title>
        <authorList>
            <person name="Mesny F."/>
            <person name="Miyauchi S."/>
            <person name="Thiergart T."/>
            <person name="Pickel B."/>
            <person name="Atanasova L."/>
            <person name="Karlsson M."/>
            <person name="Huettel B."/>
            <person name="Barry K.W."/>
            <person name="Haridas S."/>
            <person name="Chen C."/>
            <person name="Bauer D."/>
            <person name="Andreopoulos W."/>
            <person name="Pangilinan J."/>
            <person name="LaButti K."/>
            <person name="Riley R."/>
            <person name="Lipzen A."/>
            <person name="Clum A."/>
            <person name="Drula E."/>
            <person name="Henrissat B."/>
            <person name="Kohler A."/>
            <person name="Grigoriev I.V."/>
            <person name="Martin F.M."/>
            <person name="Hacquard S."/>
        </authorList>
    </citation>
    <scope>NUCLEOTIDE SEQUENCE</scope>
    <source>
        <strain evidence="2">MPI-CAGE-AT-0147</strain>
    </source>
</reference>
<dbReference type="Proteomes" id="UP000738349">
    <property type="component" value="Unassembled WGS sequence"/>
</dbReference>
<organism evidence="2 3">
    <name type="scientific">Dactylonectria macrodidyma</name>
    <dbReference type="NCBI Taxonomy" id="307937"/>
    <lineage>
        <taxon>Eukaryota</taxon>
        <taxon>Fungi</taxon>
        <taxon>Dikarya</taxon>
        <taxon>Ascomycota</taxon>
        <taxon>Pezizomycotina</taxon>
        <taxon>Sordariomycetes</taxon>
        <taxon>Hypocreomycetidae</taxon>
        <taxon>Hypocreales</taxon>
        <taxon>Nectriaceae</taxon>
        <taxon>Dactylonectria</taxon>
    </lineage>
</organism>
<evidence type="ECO:0000313" key="3">
    <source>
        <dbReference type="Proteomes" id="UP000738349"/>
    </source>
</evidence>
<dbReference type="EMBL" id="JAGMUV010000047">
    <property type="protein sequence ID" value="KAH7110178.1"/>
    <property type="molecule type" value="Genomic_DNA"/>
</dbReference>
<dbReference type="AlphaFoldDB" id="A0A9P9I6Z3"/>
<dbReference type="OrthoDB" id="5020773at2759"/>
<keyword evidence="3" id="KW-1185">Reference proteome</keyword>
<evidence type="ECO:0000256" key="1">
    <source>
        <dbReference type="SAM" id="MobiDB-lite"/>
    </source>
</evidence>
<gene>
    <name evidence="2" type="ORF">EDB81DRAFT_832471</name>
</gene>
<comment type="caution">
    <text evidence="2">The sequence shown here is derived from an EMBL/GenBank/DDBJ whole genome shotgun (WGS) entry which is preliminary data.</text>
</comment>
<name>A0A9P9I6Z3_9HYPO</name>
<feature type="compositionally biased region" description="Polar residues" evidence="1">
    <location>
        <begin position="1"/>
        <end position="18"/>
    </location>
</feature>
<sequence length="154" mass="16942">MASSSQQPADCTSKSQASIDPAVDAESTPSEVLNFDCIFRAKYPNKGQLGPSGKRRTKGGVVYECLLCSSDQAWSNPKRDNAIYHAKRKHSDAINSSCHDPCKAYPSLKAVRTGSMRYPTFSAYHARITMARCIHQTIHRRSLARSPTITAHGQ</sequence>